<feature type="transmembrane region" description="Helical" evidence="2">
    <location>
        <begin position="535"/>
        <end position="554"/>
    </location>
</feature>
<dbReference type="PANTHER" id="PTHR43849:SF2">
    <property type="entry name" value="BLL3936 PROTEIN"/>
    <property type="match status" value="1"/>
</dbReference>
<keyword evidence="1" id="KW-0813">Transport</keyword>
<feature type="transmembrane region" description="Helical" evidence="2">
    <location>
        <begin position="560"/>
        <end position="582"/>
    </location>
</feature>
<keyword evidence="2" id="KW-0812">Transmembrane</keyword>
<keyword evidence="2" id="KW-1133">Transmembrane helix</keyword>
<dbReference type="GO" id="GO:0022857">
    <property type="term" value="F:transmembrane transporter activity"/>
    <property type="evidence" value="ECO:0007669"/>
    <property type="project" value="UniProtKB-UniRule"/>
</dbReference>
<dbReference type="InterPro" id="IPR010656">
    <property type="entry name" value="DctM"/>
</dbReference>
<feature type="transmembrane region" description="Helical" evidence="2">
    <location>
        <begin position="302"/>
        <end position="323"/>
    </location>
</feature>
<feature type="transmembrane region" description="Helical" evidence="2">
    <location>
        <begin position="135"/>
        <end position="156"/>
    </location>
</feature>
<feature type="transmembrane region" description="Helical" evidence="2">
    <location>
        <begin position="75"/>
        <end position="96"/>
    </location>
</feature>
<feature type="transmembrane region" description="Helical" evidence="2">
    <location>
        <begin position="498"/>
        <end position="523"/>
    </location>
</feature>
<keyword evidence="2" id="KW-0472">Membrane</keyword>
<keyword evidence="1" id="KW-0997">Cell inner membrane</keyword>
<dbReference type="KEGG" id="rht:NT26_0622"/>
<keyword evidence="1" id="KW-1003">Cell membrane</keyword>
<dbReference type="EMBL" id="FO082820">
    <property type="protein sequence ID" value="CCF18346.1"/>
    <property type="molecule type" value="Genomic_DNA"/>
</dbReference>
<feature type="transmembrane region" description="Helical" evidence="2">
    <location>
        <begin position="440"/>
        <end position="462"/>
    </location>
</feature>
<gene>
    <name evidence="4" type="ORF">NT26_0622</name>
</gene>
<dbReference type="GO" id="GO:0005886">
    <property type="term" value="C:plasma membrane"/>
    <property type="evidence" value="ECO:0007669"/>
    <property type="project" value="UniProtKB-SubCell"/>
</dbReference>
<dbReference type="Proteomes" id="UP000010792">
    <property type="component" value="Chromosome"/>
</dbReference>
<sequence length="656" mass="68298">MTPAEDRAPGQAHTPIAWMEGLVGTLTVLLSIAYAGDIPRYVGLSIYDAQLLAAGLTLALTASFLAIARGAKGQVLCILALVAAVVTFGGGAYLSFDYISITMEAPYLPFWLVLLSGTLLGALLLNIVPTVGYGILVVVLVFLGYGLFGHLMPGAFQSREALPSELLIYLATDANGMLGTALKVAVVIVVPYLLFGRLLSACGAASFFNDGALALMGGYRGGPAKVAVTASSLFGSISGNAVGNVVGTGVVTIPMMKRAGFQPAYAGAVEATASTGGQLVPPVMGAAAFIMADMIQVDYVNIMLAALPAAILYYVAIFINVDLRAGKRNLLAVPREEIPSGWGALKAGWHFTIPFAVLFYALFALNMRPERAAVIATLVLLFVSFVVGYKGNRMKVRDLLPLIAGTGRSALDLIIVCAAAGIIIGVLNISGLAFNLTMNIVAASGNNVVVLAVITALISVVLGMGMPTVGVYILLATLVAPALVEVGVPVIAAHLFVFYFGLLSMITPPVALASFAAANIAGASAWKTSMEAMKIAWPAYIVPFLFIFTPALTFDGTWIKVLWTLATAILGIYMVTAAIVGFFRRSLGFGERALIGIAGALALLPAGLVSGFIWTDLVGLAAFCGLYATIKPRPRGAAGRHVEQHAEYSAATGRPD</sequence>
<feature type="transmembrane region" description="Helical" evidence="2">
    <location>
        <begin position="108"/>
        <end position="128"/>
    </location>
</feature>
<dbReference type="PANTHER" id="PTHR43849">
    <property type="entry name" value="BLL3936 PROTEIN"/>
    <property type="match status" value="1"/>
</dbReference>
<dbReference type="STRING" id="1125847.NT26_0622"/>
<name>L0NC17_9HYPH</name>
<proteinExistence type="predicted"/>
<protein>
    <submittedName>
        <fullName evidence="4">TRAP transporter, 4TM/12TM fusion protein</fullName>
    </submittedName>
</protein>
<feature type="transmembrane region" description="Helical" evidence="2">
    <location>
        <begin position="469"/>
        <end position="492"/>
    </location>
</feature>
<reference evidence="4 5" key="1">
    <citation type="journal article" date="2013" name="Genome Biol. Evol.">
        <title>Life in an arsenic-containing gold mine: genome and physiology of the autotrophic arsenite-oxidizing bacterium rhizobium sp. NT-26.</title>
        <authorList>
            <person name="Andres J."/>
            <person name="Arsene-Ploetze F."/>
            <person name="Barbe V."/>
            <person name="Brochier-Armanet C."/>
            <person name="Cleiss-Arnold J."/>
            <person name="Coppee J.Y."/>
            <person name="Dillies M.A."/>
            <person name="Geist"/>
            <person name="L"/>
            <person name="Joublin A."/>
            <person name="Koechler S."/>
            <person name="Lassalle F."/>
            <person name="Marchal M."/>
            <person name="Medigue C."/>
            <person name="Muller D."/>
            <person name="Nesme X."/>
            <person name="Plewniak F."/>
            <person name="Proux C."/>
            <person name="Ramirez-Bahena M.H."/>
            <person name="Schenowitz C."/>
            <person name="Sismeiro O."/>
            <person name="Vallenet D."/>
            <person name="Santini J.M."/>
            <person name="Bertin P.N."/>
        </authorList>
    </citation>
    <scope>NUCLEOTIDE SEQUENCE [LARGE SCALE GENOMIC DNA]</scope>
    <source>
        <strain evidence="4 5">NT-26</strain>
    </source>
</reference>
<feature type="transmembrane region" description="Helical" evidence="2">
    <location>
        <begin position="47"/>
        <end position="68"/>
    </location>
</feature>
<evidence type="ECO:0000313" key="5">
    <source>
        <dbReference type="Proteomes" id="UP000010792"/>
    </source>
</evidence>
<feature type="transmembrane region" description="Helical" evidence="2">
    <location>
        <begin position="589"/>
        <end position="606"/>
    </location>
</feature>
<dbReference type="OrthoDB" id="9759894at2"/>
<dbReference type="Pfam" id="PF06808">
    <property type="entry name" value="DctM"/>
    <property type="match status" value="1"/>
</dbReference>
<keyword evidence="5" id="KW-1185">Reference proteome</keyword>
<evidence type="ECO:0000256" key="1">
    <source>
        <dbReference type="RuleBase" id="RU369079"/>
    </source>
</evidence>
<feature type="domain" description="TRAP C4-dicarboxylate transport system permease DctM subunit" evidence="3">
    <location>
        <begin position="128"/>
        <end position="552"/>
    </location>
</feature>
<organism evidence="4 5">
    <name type="scientific">Pseudorhizobium banfieldiae</name>
    <dbReference type="NCBI Taxonomy" id="1125847"/>
    <lineage>
        <taxon>Bacteria</taxon>
        <taxon>Pseudomonadati</taxon>
        <taxon>Pseudomonadota</taxon>
        <taxon>Alphaproteobacteria</taxon>
        <taxon>Hyphomicrobiales</taxon>
        <taxon>Rhizobiaceae</taxon>
        <taxon>Rhizobium/Agrobacterium group</taxon>
        <taxon>Pseudorhizobium</taxon>
    </lineage>
</organism>
<evidence type="ECO:0000313" key="4">
    <source>
        <dbReference type="EMBL" id="CCF18346.1"/>
    </source>
</evidence>
<feature type="transmembrane region" description="Helical" evidence="2">
    <location>
        <begin position="176"/>
        <end position="195"/>
    </location>
</feature>
<dbReference type="RefSeq" id="WP_052637298.1">
    <property type="nucleotide sequence ID" value="NZ_FO082820.1"/>
</dbReference>
<comment type="subcellular location">
    <subcellularLocation>
        <location evidence="1">Cell inner membrane</location>
        <topology evidence="1">Multi-pass membrane protein</topology>
    </subcellularLocation>
</comment>
<comment type="function">
    <text evidence="1">Part of the tripartite ATP-independent periplasmic (TRAP) transport system.</text>
</comment>
<feature type="transmembrane region" description="Helical" evidence="2">
    <location>
        <begin position="410"/>
        <end position="434"/>
    </location>
</feature>
<dbReference type="InterPro" id="IPR011853">
    <property type="entry name" value="TRAP_DctM-Dct_fused"/>
</dbReference>
<evidence type="ECO:0000256" key="2">
    <source>
        <dbReference type="SAM" id="Phobius"/>
    </source>
</evidence>
<dbReference type="AlphaFoldDB" id="L0NC17"/>
<feature type="transmembrane region" description="Helical" evidence="2">
    <location>
        <begin position="371"/>
        <end position="389"/>
    </location>
</feature>
<evidence type="ECO:0000259" key="3">
    <source>
        <dbReference type="Pfam" id="PF06808"/>
    </source>
</evidence>
<dbReference type="NCBIfam" id="TIGR02123">
    <property type="entry name" value="TRAP_fused"/>
    <property type="match status" value="1"/>
</dbReference>
<feature type="transmembrane region" description="Helical" evidence="2">
    <location>
        <begin position="16"/>
        <end position="35"/>
    </location>
</feature>
<feature type="transmembrane region" description="Helical" evidence="2">
    <location>
        <begin position="344"/>
        <end position="365"/>
    </location>
</feature>
<accession>L0NC17</accession>